<evidence type="ECO:0000256" key="6">
    <source>
        <dbReference type="ARBA" id="ARBA00022679"/>
    </source>
</evidence>
<evidence type="ECO:0000256" key="12">
    <source>
        <dbReference type="ARBA" id="ARBA00048366"/>
    </source>
</evidence>
<dbReference type="Pfam" id="PF03481">
    <property type="entry name" value="Sua5_C"/>
    <property type="match status" value="1"/>
</dbReference>
<keyword evidence="8 13" id="KW-0548">Nucleotidyltransferase</keyword>
<dbReference type="InterPro" id="IPR038385">
    <property type="entry name" value="Sua5/YwlC_C"/>
</dbReference>
<dbReference type="GO" id="GO:0005737">
    <property type="term" value="C:cytoplasm"/>
    <property type="evidence" value="ECO:0007669"/>
    <property type="project" value="UniProtKB-SubCell"/>
</dbReference>
<proteinExistence type="inferred from homology"/>
<sequence length="316" mass="32460">MHTEILGHDLRGLRAAAELLARGELVAIPTETVYGLAGDARNPLAVARIYEAKGRPSFNPLIVHLPDIAAAGRIAVLGPEALALAHRFWPGALTLVLPLREDSGIASLVTAGLSTVAIRVPAHPAAQELLRTFDGPLAAPSANPSGRVSPTTAAHVADPDTGLGGRIAAVLDAGACPVGVESTIVGWTEGRAALLRPGGVAAEEIEAVLGQPLLHPVANPDAPNAPGQLTSHYAPRASLRLNADKALPGELLIGFGSVTGEMTLSESGDLTEAAARLFDLLRRADEAGRPLAVAPVPEHGLGAAINDRLRRAAAPR</sequence>
<dbReference type="PIRSF" id="PIRSF004930">
    <property type="entry name" value="Tln_factor_SUA5"/>
    <property type="match status" value="1"/>
</dbReference>
<comment type="function">
    <text evidence="13">Required for the formation of a threonylcarbamoyl group on adenosine at position 37 (t(6)A37) in tRNAs that read codons beginning with adenine.</text>
</comment>
<evidence type="ECO:0000256" key="11">
    <source>
        <dbReference type="ARBA" id="ARBA00029774"/>
    </source>
</evidence>
<dbReference type="NCBIfam" id="TIGR00057">
    <property type="entry name" value="L-threonylcarbamoyladenylate synthase"/>
    <property type="match status" value="1"/>
</dbReference>
<accession>A0AAD3NRS4</accession>
<dbReference type="PANTHER" id="PTHR17490">
    <property type="entry name" value="SUA5"/>
    <property type="match status" value="1"/>
</dbReference>
<dbReference type="GO" id="GO:0000049">
    <property type="term" value="F:tRNA binding"/>
    <property type="evidence" value="ECO:0007669"/>
    <property type="project" value="TreeGrafter"/>
</dbReference>
<dbReference type="SUPFAM" id="SSF55821">
    <property type="entry name" value="YrdC/RibB"/>
    <property type="match status" value="1"/>
</dbReference>
<dbReference type="Gene3D" id="3.90.870.10">
    <property type="entry name" value="DHBP synthase"/>
    <property type="match status" value="1"/>
</dbReference>
<feature type="binding site" evidence="14">
    <location>
        <position position="141"/>
    </location>
    <ligand>
        <name>ATP</name>
        <dbReference type="ChEBI" id="CHEBI:30616"/>
    </ligand>
</feature>
<feature type="binding site" evidence="14">
    <location>
        <position position="139"/>
    </location>
    <ligand>
        <name>L-threonine</name>
        <dbReference type="ChEBI" id="CHEBI:57926"/>
    </ligand>
</feature>
<feature type="binding site" evidence="14">
    <location>
        <position position="32"/>
    </location>
    <ligand>
        <name>L-threonine</name>
        <dbReference type="ChEBI" id="CHEBI:57926"/>
    </ligand>
</feature>
<keyword evidence="10 13" id="KW-0067">ATP-binding</keyword>
<gene>
    <name evidence="16" type="ORF">GCM10017635_02840</name>
</gene>
<comment type="catalytic activity">
    <reaction evidence="12 13">
        <text>L-threonine + hydrogencarbonate + ATP = L-threonylcarbamoyladenylate + diphosphate + H2O</text>
        <dbReference type="Rhea" id="RHEA:36407"/>
        <dbReference type="ChEBI" id="CHEBI:15377"/>
        <dbReference type="ChEBI" id="CHEBI:17544"/>
        <dbReference type="ChEBI" id="CHEBI:30616"/>
        <dbReference type="ChEBI" id="CHEBI:33019"/>
        <dbReference type="ChEBI" id="CHEBI:57926"/>
        <dbReference type="ChEBI" id="CHEBI:73682"/>
        <dbReference type="EC" id="2.7.7.87"/>
    </reaction>
</comment>
<dbReference type="RefSeq" id="WP_271179066.1">
    <property type="nucleotide sequence ID" value="NZ_BSFH01000007.1"/>
</dbReference>
<dbReference type="EMBL" id="BSFH01000007">
    <property type="protein sequence ID" value="GLK62816.1"/>
    <property type="molecule type" value="Genomic_DNA"/>
</dbReference>
<comment type="similarity">
    <text evidence="2 13">Belongs to the SUA5 family.</text>
</comment>
<dbReference type="GO" id="GO:0003725">
    <property type="term" value="F:double-stranded RNA binding"/>
    <property type="evidence" value="ECO:0007669"/>
    <property type="project" value="UniProtKB-UniRule"/>
</dbReference>
<evidence type="ECO:0000256" key="4">
    <source>
        <dbReference type="ARBA" id="ARBA00015492"/>
    </source>
</evidence>
<feature type="binding site" evidence="14">
    <location>
        <position position="55"/>
    </location>
    <ligand>
        <name>ATP</name>
        <dbReference type="ChEBI" id="CHEBI:30616"/>
    </ligand>
</feature>
<dbReference type="GO" id="GO:0008033">
    <property type="term" value="P:tRNA processing"/>
    <property type="evidence" value="ECO:0007669"/>
    <property type="project" value="UniProtKB-KW"/>
</dbReference>
<feature type="domain" description="YrdC-like" evidence="15">
    <location>
        <begin position="10"/>
        <end position="200"/>
    </location>
</feature>
<feature type="binding site" evidence="14">
    <location>
        <position position="233"/>
    </location>
    <ligand>
        <name>ATP</name>
        <dbReference type="ChEBI" id="CHEBI:30616"/>
    </ligand>
</feature>
<feature type="binding site" evidence="14">
    <location>
        <position position="119"/>
    </location>
    <ligand>
        <name>L-threonine</name>
        <dbReference type="ChEBI" id="CHEBI:57926"/>
    </ligand>
</feature>
<dbReference type="PROSITE" id="PS51163">
    <property type="entry name" value="YRDC"/>
    <property type="match status" value="1"/>
</dbReference>
<keyword evidence="5 13" id="KW-0963">Cytoplasm</keyword>
<evidence type="ECO:0000259" key="15">
    <source>
        <dbReference type="PROSITE" id="PS51163"/>
    </source>
</evidence>
<dbReference type="EC" id="2.7.7.87" evidence="3 13"/>
<dbReference type="InterPro" id="IPR050156">
    <property type="entry name" value="TC-AMP_synthase_SUA5"/>
</dbReference>
<dbReference type="GO" id="GO:0061710">
    <property type="term" value="F:L-threonylcarbamoyladenylate synthase"/>
    <property type="evidence" value="ECO:0007669"/>
    <property type="project" value="UniProtKB-EC"/>
</dbReference>
<dbReference type="InterPro" id="IPR006070">
    <property type="entry name" value="Sua5-like_dom"/>
</dbReference>
<feature type="binding site" evidence="14">
    <location>
        <position position="182"/>
    </location>
    <ligand>
        <name>L-threonine</name>
        <dbReference type="ChEBI" id="CHEBI:57926"/>
    </ligand>
</feature>
<dbReference type="InterPro" id="IPR005145">
    <property type="entry name" value="Sua5_C"/>
</dbReference>
<name>A0AAD3NRS4_9RHOB</name>
<comment type="caution">
    <text evidence="16">The sequence shown here is derived from an EMBL/GenBank/DDBJ whole genome shotgun (WGS) entry which is preliminary data.</text>
</comment>
<organism evidence="16 17">
    <name type="scientific">Paracoccus kondratievae</name>
    <dbReference type="NCBI Taxonomy" id="135740"/>
    <lineage>
        <taxon>Bacteria</taxon>
        <taxon>Pseudomonadati</taxon>
        <taxon>Pseudomonadota</taxon>
        <taxon>Alphaproteobacteria</taxon>
        <taxon>Rhodobacterales</taxon>
        <taxon>Paracoccaceae</taxon>
        <taxon>Paracoccus</taxon>
    </lineage>
</organism>
<feature type="binding site" evidence="14">
    <location>
        <position position="115"/>
    </location>
    <ligand>
        <name>ATP</name>
        <dbReference type="ChEBI" id="CHEBI:30616"/>
    </ligand>
</feature>
<reference evidence="16" key="2">
    <citation type="submission" date="2023-01" db="EMBL/GenBank/DDBJ databases">
        <authorList>
            <person name="Sun Q."/>
            <person name="Evtushenko L."/>
        </authorList>
    </citation>
    <scope>NUCLEOTIDE SEQUENCE</scope>
    <source>
        <strain evidence="16">VKM B-2222</strain>
    </source>
</reference>
<evidence type="ECO:0000313" key="17">
    <source>
        <dbReference type="Proteomes" id="UP001143349"/>
    </source>
</evidence>
<evidence type="ECO:0000256" key="2">
    <source>
        <dbReference type="ARBA" id="ARBA00007663"/>
    </source>
</evidence>
<evidence type="ECO:0000256" key="7">
    <source>
        <dbReference type="ARBA" id="ARBA00022694"/>
    </source>
</evidence>
<evidence type="ECO:0000256" key="14">
    <source>
        <dbReference type="PIRSR" id="PIRSR004930-1"/>
    </source>
</evidence>
<dbReference type="GO" id="GO:0005524">
    <property type="term" value="F:ATP binding"/>
    <property type="evidence" value="ECO:0007669"/>
    <property type="project" value="UniProtKB-UniRule"/>
</dbReference>
<dbReference type="Proteomes" id="UP001143349">
    <property type="component" value="Unassembled WGS sequence"/>
</dbReference>
<comment type="subcellular location">
    <subcellularLocation>
        <location evidence="1 13">Cytoplasm</location>
    </subcellularLocation>
</comment>
<dbReference type="Gene3D" id="3.40.50.11030">
    <property type="entry name" value="Threonylcarbamoyl-AMP synthase, C-terminal domain"/>
    <property type="match status" value="1"/>
</dbReference>
<evidence type="ECO:0000256" key="13">
    <source>
        <dbReference type="PIRNR" id="PIRNR004930"/>
    </source>
</evidence>
<dbReference type="InterPro" id="IPR017945">
    <property type="entry name" value="DHBP_synth_RibB-like_a/b_dom"/>
</dbReference>
<keyword evidence="17" id="KW-1185">Reference proteome</keyword>
<keyword evidence="6 13" id="KW-0808">Transferase</keyword>
<evidence type="ECO:0000256" key="3">
    <source>
        <dbReference type="ARBA" id="ARBA00012584"/>
    </source>
</evidence>
<protein>
    <recommendedName>
        <fullName evidence="4 13">Threonylcarbamoyl-AMP synthase</fullName>
        <shortName evidence="13">TC-AMP synthase</shortName>
        <ecNumber evidence="3 13">2.7.7.87</ecNumber>
    </recommendedName>
    <alternativeName>
        <fullName evidence="11 13">L-threonylcarbamoyladenylate synthase</fullName>
    </alternativeName>
</protein>
<reference evidence="16" key="1">
    <citation type="journal article" date="2014" name="Int. J. Syst. Evol. Microbiol.">
        <title>Complete genome sequence of Corynebacterium casei LMG S-19264T (=DSM 44701T), isolated from a smear-ripened cheese.</title>
        <authorList>
            <consortium name="US DOE Joint Genome Institute (JGI-PGF)"/>
            <person name="Walter F."/>
            <person name="Albersmeier A."/>
            <person name="Kalinowski J."/>
            <person name="Ruckert C."/>
        </authorList>
    </citation>
    <scope>NUCLEOTIDE SEQUENCE</scope>
    <source>
        <strain evidence="16">VKM B-2222</strain>
    </source>
</reference>
<keyword evidence="7 13" id="KW-0819">tRNA processing</keyword>
<dbReference type="PANTHER" id="PTHR17490:SF16">
    <property type="entry name" value="THREONYLCARBAMOYL-AMP SYNTHASE"/>
    <property type="match status" value="1"/>
</dbReference>
<evidence type="ECO:0000256" key="10">
    <source>
        <dbReference type="ARBA" id="ARBA00022840"/>
    </source>
</evidence>
<evidence type="ECO:0000256" key="5">
    <source>
        <dbReference type="ARBA" id="ARBA00022490"/>
    </source>
</evidence>
<feature type="binding site" evidence="14">
    <location>
        <position position="196"/>
    </location>
    <ligand>
        <name>ATP</name>
        <dbReference type="ChEBI" id="CHEBI:30616"/>
    </ligand>
</feature>
<dbReference type="AlphaFoldDB" id="A0AAD3NRS4"/>
<feature type="binding site" evidence="14">
    <location>
        <position position="64"/>
    </location>
    <ligand>
        <name>L-threonine</name>
        <dbReference type="ChEBI" id="CHEBI:57926"/>
    </ligand>
</feature>
<dbReference type="GO" id="GO:0006450">
    <property type="term" value="P:regulation of translational fidelity"/>
    <property type="evidence" value="ECO:0007669"/>
    <property type="project" value="TreeGrafter"/>
</dbReference>
<dbReference type="Pfam" id="PF01300">
    <property type="entry name" value="Sua5_yciO_yrdC"/>
    <property type="match status" value="1"/>
</dbReference>
<feature type="binding site" evidence="14">
    <location>
        <position position="149"/>
    </location>
    <ligand>
        <name>ATP</name>
        <dbReference type="ChEBI" id="CHEBI:30616"/>
    </ligand>
</feature>
<evidence type="ECO:0000313" key="16">
    <source>
        <dbReference type="EMBL" id="GLK62816.1"/>
    </source>
</evidence>
<keyword evidence="9 13" id="KW-0547">Nucleotide-binding</keyword>
<dbReference type="InterPro" id="IPR010923">
    <property type="entry name" value="T(6)A37_SUA5"/>
</dbReference>
<evidence type="ECO:0000256" key="9">
    <source>
        <dbReference type="ARBA" id="ARBA00022741"/>
    </source>
</evidence>
<feature type="binding site" evidence="14">
    <location>
        <position position="59"/>
    </location>
    <ligand>
        <name>ATP</name>
        <dbReference type="ChEBI" id="CHEBI:30616"/>
    </ligand>
</feature>
<evidence type="ECO:0000256" key="8">
    <source>
        <dbReference type="ARBA" id="ARBA00022695"/>
    </source>
</evidence>
<evidence type="ECO:0000256" key="1">
    <source>
        <dbReference type="ARBA" id="ARBA00004496"/>
    </source>
</evidence>